<dbReference type="PROSITE" id="PS50995">
    <property type="entry name" value="HTH_MARR_2"/>
    <property type="match status" value="1"/>
</dbReference>
<feature type="domain" description="HTH marR-type" evidence="1">
    <location>
        <begin position="15"/>
        <end position="151"/>
    </location>
</feature>
<dbReference type="PANTHER" id="PTHR33164">
    <property type="entry name" value="TRANSCRIPTIONAL REGULATOR, MARR FAMILY"/>
    <property type="match status" value="1"/>
</dbReference>
<name>A0ABW0EUX2_9PSEU</name>
<comment type="caution">
    <text evidence="2">The sequence shown here is derived from an EMBL/GenBank/DDBJ whole genome shotgun (WGS) entry which is preliminary data.</text>
</comment>
<keyword evidence="3" id="KW-1185">Reference proteome</keyword>
<dbReference type="Gene3D" id="1.10.10.10">
    <property type="entry name" value="Winged helix-like DNA-binding domain superfamily/Winged helix DNA-binding domain"/>
    <property type="match status" value="1"/>
</dbReference>
<evidence type="ECO:0000313" key="2">
    <source>
        <dbReference type="EMBL" id="MFC5290692.1"/>
    </source>
</evidence>
<dbReference type="RefSeq" id="WP_378250587.1">
    <property type="nucleotide sequence ID" value="NZ_JBHSKF010000018.1"/>
</dbReference>
<dbReference type="Pfam" id="PF01047">
    <property type="entry name" value="MarR"/>
    <property type="match status" value="1"/>
</dbReference>
<dbReference type="EMBL" id="JBHSKF010000018">
    <property type="protein sequence ID" value="MFC5290692.1"/>
    <property type="molecule type" value="Genomic_DNA"/>
</dbReference>
<dbReference type="PANTHER" id="PTHR33164:SF99">
    <property type="entry name" value="MARR FAMILY REGULATORY PROTEIN"/>
    <property type="match status" value="1"/>
</dbReference>
<dbReference type="InterPro" id="IPR000835">
    <property type="entry name" value="HTH_MarR-typ"/>
</dbReference>
<dbReference type="InterPro" id="IPR036388">
    <property type="entry name" value="WH-like_DNA-bd_sf"/>
</dbReference>
<proteinExistence type="predicted"/>
<dbReference type="SMART" id="SM00347">
    <property type="entry name" value="HTH_MARR"/>
    <property type="match status" value="1"/>
</dbReference>
<sequence length="156" mass="17508">MTSVSTEPRWLTPTEMRAWRAYVIGSELLRQQLNRELQDRHQIALADYEVLVRLSESPGGSMRMSHLAGQVASSKSRLSHQIARMEKAGLVTRENCPDDARGVIAEITPRGQETLRAAAPTHVEGVREHLVELMTEDEQLVVAALFERVISHLDLT</sequence>
<dbReference type="Proteomes" id="UP001596157">
    <property type="component" value="Unassembled WGS sequence"/>
</dbReference>
<evidence type="ECO:0000259" key="1">
    <source>
        <dbReference type="PROSITE" id="PS50995"/>
    </source>
</evidence>
<dbReference type="InterPro" id="IPR036390">
    <property type="entry name" value="WH_DNA-bd_sf"/>
</dbReference>
<dbReference type="InterPro" id="IPR039422">
    <property type="entry name" value="MarR/SlyA-like"/>
</dbReference>
<gene>
    <name evidence="2" type="ORF">ACFPM7_26860</name>
</gene>
<dbReference type="SUPFAM" id="SSF46785">
    <property type="entry name" value="Winged helix' DNA-binding domain"/>
    <property type="match status" value="1"/>
</dbReference>
<accession>A0ABW0EUX2</accession>
<protein>
    <submittedName>
        <fullName evidence="2">MarR family winged helix-turn-helix transcriptional regulator</fullName>
    </submittedName>
</protein>
<reference evidence="3" key="1">
    <citation type="journal article" date="2019" name="Int. J. Syst. Evol. Microbiol.">
        <title>The Global Catalogue of Microorganisms (GCM) 10K type strain sequencing project: providing services to taxonomists for standard genome sequencing and annotation.</title>
        <authorList>
            <consortium name="The Broad Institute Genomics Platform"/>
            <consortium name="The Broad Institute Genome Sequencing Center for Infectious Disease"/>
            <person name="Wu L."/>
            <person name="Ma J."/>
        </authorList>
    </citation>
    <scope>NUCLEOTIDE SEQUENCE [LARGE SCALE GENOMIC DNA]</scope>
    <source>
        <strain evidence="3">CCUG 59778</strain>
    </source>
</reference>
<evidence type="ECO:0000313" key="3">
    <source>
        <dbReference type="Proteomes" id="UP001596157"/>
    </source>
</evidence>
<organism evidence="2 3">
    <name type="scientific">Actinokineospora guangxiensis</name>
    <dbReference type="NCBI Taxonomy" id="1490288"/>
    <lineage>
        <taxon>Bacteria</taxon>
        <taxon>Bacillati</taxon>
        <taxon>Actinomycetota</taxon>
        <taxon>Actinomycetes</taxon>
        <taxon>Pseudonocardiales</taxon>
        <taxon>Pseudonocardiaceae</taxon>
        <taxon>Actinokineospora</taxon>
    </lineage>
</organism>